<dbReference type="FunFam" id="3.10.290.10:FF:000003">
    <property type="entry name" value="Pseudouridine synthase"/>
    <property type="match status" value="1"/>
</dbReference>
<dbReference type="GO" id="GO:0160139">
    <property type="term" value="F:23S rRNA pseudouridine(2605) synthase activity"/>
    <property type="evidence" value="ECO:0007669"/>
    <property type="project" value="UniProtKB-EC"/>
</dbReference>
<dbReference type="CDD" id="cd00165">
    <property type="entry name" value="S4"/>
    <property type="match status" value="1"/>
</dbReference>
<dbReference type="Gene3D" id="3.30.70.580">
    <property type="entry name" value="Pseudouridine synthase I, catalytic domain, N-terminal subdomain"/>
    <property type="match status" value="1"/>
</dbReference>
<evidence type="ECO:0000256" key="7">
    <source>
        <dbReference type="RuleBase" id="RU003887"/>
    </source>
</evidence>
<dbReference type="InterPro" id="IPR050343">
    <property type="entry name" value="RsuA_PseudoU_synthase"/>
</dbReference>
<evidence type="ECO:0000256" key="6">
    <source>
        <dbReference type="PROSITE-ProRule" id="PRU00182"/>
    </source>
</evidence>
<evidence type="ECO:0000259" key="8">
    <source>
        <dbReference type="SMART" id="SM00363"/>
    </source>
</evidence>
<dbReference type="EMBL" id="LIAV01000430">
    <property type="protein sequence ID" value="KRO37310.1"/>
    <property type="molecule type" value="Genomic_DNA"/>
</dbReference>
<dbReference type="Gene3D" id="3.10.290.10">
    <property type="entry name" value="RNA-binding S4 domain"/>
    <property type="match status" value="1"/>
</dbReference>
<comment type="catalytic activity">
    <reaction evidence="4">
        <text>uridine(2605) in 23S rRNA = pseudouridine(2605) in 23S rRNA</text>
        <dbReference type="Rhea" id="RHEA:42520"/>
        <dbReference type="Rhea" id="RHEA-COMP:10095"/>
        <dbReference type="Rhea" id="RHEA-COMP:10096"/>
        <dbReference type="ChEBI" id="CHEBI:65314"/>
        <dbReference type="ChEBI" id="CHEBI:65315"/>
        <dbReference type="EC" id="5.4.99.22"/>
    </reaction>
</comment>
<gene>
    <name evidence="9" type="ORF">ABR63_06955</name>
</gene>
<evidence type="ECO:0000256" key="4">
    <source>
        <dbReference type="ARBA" id="ARBA00036944"/>
    </source>
</evidence>
<reference evidence="10" key="1">
    <citation type="submission" date="2015-10" db="EMBL/GenBank/DDBJ databases">
        <title>Metagenome-Assembled Genomes uncover a global brackish microbiome.</title>
        <authorList>
            <person name="Hugerth L.W."/>
            <person name="Larsson J."/>
            <person name="Alneberg J."/>
            <person name="Lindh M.V."/>
            <person name="Legrand C."/>
            <person name="Pinhassi J."/>
            <person name="Andersson A."/>
        </authorList>
    </citation>
    <scope>NUCLEOTIDE SEQUENCE [LARGE SCALE GENOMIC DNA]</scope>
</reference>
<comment type="caution">
    <text evidence="9">The sequence shown here is derived from an EMBL/GenBank/DDBJ whole genome shotgun (WGS) entry which is preliminary data.</text>
</comment>
<dbReference type="InterPro" id="IPR036986">
    <property type="entry name" value="S4_RNA-bd_sf"/>
</dbReference>
<accession>A0A0R2PHF5</accession>
<feature type="domain" description="RNA-binding S4" evidence="8">
    <location>
        <begin position="2"/>
        <end position="62"/>
    </location>
</feature>
<dbReference type="InterPro" id="IPR042092">
    <property type="entry name" value="PsdUridine_s_RsuA/RluB/E/F_cat"/>
</dbReference>
<dbReference type="InterPro" id="IPR020094">
    <property type="entry name" value="TruA/RsuA/RluB/E/F_N"/>
</dbReference>
<dbReference type="Pfam" id="PF01479">
    <property type="entry name" value="S4"/>
    <property type="match status" value="1"/>
</dbReference>
<dbReference type="EC" id="5.4.99.-" evidence="7"/>
<keyword evidence="2 6" id="KW-0694">RNA-binding</keyword>
<organism evidence="9 10">
    <name type="scientific">SAR86 cluster bacterium BACL1 MAG-120920-bin57</name>
    <dbReference type="NCBI Taxonomy" id="1655571"/>
    <lineage>
        <taxon>Bacteria</taxon>
        <taxon>Pseudomonadati</taxon>
        <taxon>Pseudomonadota</taxon>
        <taxon>Gammaproteobacteria</taxon>
        <taxon>SAR86 cluster</taxon>
    </lineage>
</organism>
<dbReference type="SMART" id="SM00363">
    <property type="entry name" value="S4"/>
    <property type="match status" value="1"/>
</dbReference>
<dbReference type="InterPro" id="IPR006145">
    <property type="entry name" value="PsdUridine_synth_RsuA/RluA"/>
</dbReference>
<name>A0A0R2PHF5_9GAMM</name>
<protein>
    <recommendedName>
        <fullName evidence="7">Pseudouridine synthase</fullName>
        <ecNumber evidence="7">5.4.99.-</ecNumber>
    </recommendedName>
</protein>
<dbReference type="InterPro" id="IPR000748">
    <property type="entry name" value="PsdUridine_synth_RsuA/RluB/E/F"/>
</dbReference>
<evidence type="ECO:0000256" key="1">
    <source>
        <dbReference type="ARBA" id="ARBA00008348"/>
    </source>
</evidence>
<dbReference type="InterPro" id="IPR020103">
    <property type="entry name" value="PsdUridine_synth_cat_dom_sf"/>
</dbReference>
<dbReference type="PROSITE" id="PS01149">
    <property type="entry name" value="PSI_RSU"/>
    <property type="match status" value="1"/>
</dbReference>
<evidence type="ECO:0000256" key="2">
    <source>
        <dbReference type="ARBA" id="ARBA00022884"/>
    </source>
</evidence>
<sequence length="240" mass="27114">MLRLQKFLAQAGLGSRRFCEQLIKDGKVLVNGKVAELGSKVLASDEVTHAGKKIVLKTADLKVIMLNKPPGVLSARKDEKKIKLVFDFLPKTHNEPDWIAVGRLDINTAGLMLFTNSGTLAHQLMHPSFEIDREYLVRARGNFDEQKKKNMLAGVTIEDKIYKFSDIVPGEKQSSNQWFSVCMLTGKNREVRQLFESQDLEVSRLKRVRIGPIFLPSTLREGACINLTETQIKELQDYGK</sequence>
<dbReference type="Pfam" id="PF00849">
    <property type="entry name" value="PseudoU_synth_2"/>
    <property type="match status" value="1"/>
</dbReference>
<dbReference type="InterPro" id="IPR002942">
    <property type="entry name" value="S4_RNA-bd"/>
</dbReference>
<dbReference type="AlphaFoldDB" id="A0A0R2PHF5"/>
<dbReference type="Gene3D" id="3.30.70.1560">
    <property type="entry name" value="Alpha-L RNA-binding motif"/>
    <property type="match status" value="1"/>
</dbReference>
<dbReference type="Proteomes" id="UP000050874">
    <property type="component" value="Unassembled WGS sequence"/>
</dbReference>
<dbReference type="InterPro" id="IPR018496">
    <property type="entry name" value="PsdUridine_synth_RsuA/RluB_CS"/>
</dbReference>
<dbReference type="GO" id="GO:0000455">
    <property type="term" value="P:enzyme-directed rRNA pseudouridine synthesis"/>
    <property type="evidence" value="ECO:0007669"/>
    <property type="project" value="UniProtKB-ARBA"/>
</dbReference>
<comment type="function">
    <text evidence="5">Responsible for synthesis of pseudouridine from uracil-2605 in 23S ribosomal RNA.</text>
</comment>
<dbReference type="GO" id="GO:0003723">
    <property type="term" value="F:RNA binding"/>
    <property type="evidence" value="ECO:0007669"/>
    <property type="project" value="UniProtKB-KW"/>
</dbReference>
<evidence type="ECO:0000313" key="9">
    <source>
        <dbReference type="EMBL" id="KRO37310.1"/>
    </source>
</evidence>
<comment type="similarity">
    <text evidence="1 7">Belongs to the pseudouridine synthase RsuA family.</text>
</comment>
<keyword evidence="3 7" id="KW-0413">Isomerase</keyword>
<evidence type="ECO:0000313" key="10">
    <source>
        <dbReference type="Proteomes" id="UP000050874"/>
    </source>
</evidence>
<evidence type="ECO:0000256" key="3">
    <source>
        <dbReference type="ARBA" id="ARBA00023235"/>
    </source>
</evidence>
<dbReference type="PANTHER" id="PTHR47683:SF3">
    <property type="entry name" value="RIBOSOMAL LARGE SUBUNIT PSEUDOURIDINE SYNTHASE B"/>
    <property type="match status" value="1"/>
</dbReference>
<evidence type="ECO:0000256" key="5">
    <source>
        <dbReference type="ARBA" id="ARBA00037383"/>
    </source>
</evidence>
<dbReference type="SUPFAM" id="SSF55174">
    <property type="entry name" value="Alpha-L RNA-binding motif"/>
    <property type="match status" value="1"/>
</dbReference>
<dbReference type="SUPFAM" id="SSF55120">
    <property type="entry name" value="Pseudouridine synthase"/>
    <property type="match status" value="1"/>
</dbReference>
<dbReference type="NCBIfam" id="TIGR00093">
    <property type="entry name" value="pseudouridine synthase"/>
    <property type="match status" value="1"/>
</dbReference>
<dbReference type="PANTHER" id="PTHR47683">
    <property type="entry name" value="PSEUDOURIDINE SYNTHASE FAMILY PROTEIN-RELATED"/>
    <property type="match status" value="1"/>
</dbReference>
<proteinExistence type="inferred from homology"/>
<dbReference type="PROSITE" id="PS50889">
    <property type="entry name" value="S4"/>
    <property type="match status" value="1"/>
</dbReference>